<keyword evidence="3" id="KW-1185">Reference proteome</keyword>
<dbReference type="VEuPathDB" id="FungiDB:CNAG_02776"/>
<sequence>MGGDPVPSAIEQAMDDQFVDNTLSEYIINWGFHNNAGKNGNTSKKPIITVDSSVNLPNAHIRVLKKLYAQRRSKMDSKEKELEEFARKNKEEAKRLAQERKELEAWRNARAAEGASSATASSS</sequence>
<evidence type="ECO:0000313" key="3">
    <source>
        <dbReference type="Proteomes" id="UP000010091"/>
    </source>
</evidence>
<name>J9VKH5_CRYN9</name>
<dbReference type="AlphaFoldDB" id="J9VKH5"/>
<dbReference type="GeneID" id="23886335"/>
<dbReference type="OrthoDB" id="10622392at2759"/>
<evidence type="ECO:0000256" key="1">
    <source>
        <dbReference type="SAM" id="Coils"/>
    </source>
</evidence>
<dbReference type="KEGG" id="cng:CNAG_02776"/>
<feature type="coiled-coil region" evidence="1">
    <location>
        <begin position="68"/>
        <end position="109"/>
    </location>
</feature>
<reference evidence="2 3" key="1">
    <citation type="journal article" date="2014" name="PLoS Genet.">
        <title>Analysis of the genome and transcriptome of Cryptococcus neoformans var. grubii reveals complex RNA expression and microevolution leading to virulence attenuation.</title>
        <authorList>
            <person name="Janbon G."/>
            <person name="Ormerod K.L."/>
            <person name="Paulet D."/>
            <person name="Byrnes E.J.III."/>
            <person name="Yadav V."/>
            <person name="Chatterjee G."/>
            <person name="Mullapudi N."/>
            <person name="Hon C.C."/>
            <person name="Billmyre R.B."/>
            <person name="Brunel F."/>
            <person name="Bahn Y.S."/>
            <person name="Chen W."/>
            <person name="Chen Y."/>
            <person name="Chow E.W."/>
            <person name="Coppee J.Y."/>
            <person name="Floyd-Averette A."/>
            <person name="Gaillardin C."/>
            <person name="Gerik K.J."/>
            <person name="Goldberg J."/>
            <person name="Gonzalez-Hilarion S."/>
            <person name="Gujja S."/>
            <person name="Hamlin J.L."/>
            <person name="Hsueh Y.P."/>
            <person name="Ianiri G."/>
            <person name="Jones S."/>
            <person name="Kodira C.D."/>
            <person name="Kozubowski L."/>
            <person name="Lam W."/>
            <person name="Marra M."/>
            <person name="Mesner L.D."/>
            <person name="Mieczkowski P.A."/>
            <person name="Moyrand F."/>
            <person name="Nielsen K."/>
            <person name="Proux C."/>
            <person name="Rossignol T."/>
            <person name="Schein J.E."/>
            <person name="Sun S."/>
            <person name="Wollschlaeger C."/>
            <person name="Wood I.A."/>
            <person name="Zeng Q."/>
            <person name="Neuveglise C."/>
            <person name="Newlon C.S."/>
            <person name="Perfect J.R."/>
            <person name="Lodge J.K."/>
            <person name="Idnurm A."/>
            <person name="Stajich J.E."/>
            <person name="Kronstad J.W."/>
            <person name="Sanyal K."/>
            <person name="Heitman J."/>
            <person name="Fraser J.A."/>
            <person name="Cuomo C.A."/>
            <person name="Dietrich F.S."/>
        </authorList>
    </citation>
    <scope>NUCLEOTIDE SEQUENCE [LARGE SCALE GENOMIC DNA]</scope>
    <source>
        <strain evidence="3">H99 / ATCC 208821 / CBS 10515 / FGSC 9487</strain>
    </source>
</reference>
<keyword evidence="1" id="KW-0175">Coiled coil</keyword>
<organism evidence="2 3">
    <name type="scientific">Cryptococcus neoformans (strain H99 / ATCC 208821 / CBS 10515 / FGSC 9487)</name>
    <name type="common">Cryptococcus neoformans var. grubii serotype A</name>
    <dbReference type="NCBI Taxonomy" id="235443"/>
    <lineage>
        <taxon>Eukaryota</taxon>
        <taxon>Fungi</taxon>
        <taxon>Dikarya</taxon>
        <taxon>Basidiomycota</taxon>
        <taxon>Agaricomycotina</taxon>
        <taxon>Tremellomycetes</taxon>
        <taxon>Tremellales</taxon>
        <taxon>Cryptococcaceae</taxon>
        <taxon>Cryptococcus</taxon>
        <taxon>Cryptococcus neoformans species complex</taxon>
    </lineage>
</organism>
<dbReference type="RefSeq" id="XP_012047902.1">
    <property type="nucleotide sequence ID" value="XM_012192512.1"/>
</dbReference>
<gene>
    <name evidence="2" type="ORF">CNAG_02776</name>
</gene>
<dbReference type="Proteomes" id="UP000010091">
    <property type="component" value="Chromosome 3"/>
</dbReference>
<evidence type="ECO:0000313" key="2">
    <source>
        <dbReference type="EMBL" id="AFR93916.2"/>
    </source>
</evidence>
<dbReference type="EMBL" id="CP003822">
    <property type="protein sequence ID" value="AFR93916.2"/>
    <property type="molecule type" value="Genomic_DNA"/>
</dbReference>
<protein>
    <submittedName>
        <fullName evidence="2">Uncharacterized protein</fullName>
    </submittedName>
</protein>
<dbReference type="HOGENOM" id="CLU_2015182_0_0_1"/>
<accession>J9VKH5</accession>
<proteinExistence type="predicted"/>